<keyword evidence="1" id="KW-0732">Signal</keyword>
<dbReference type="Proteomes" id="UP001333710">
    <property type="component" value="Chromosome"/>
</dbReference>
<sequence length="391" mass="43047">MKKTASALPLLSAVLLSTSFLSGTISASPLKNTDFSFSGYVKLDAIASSYSDGTLASGNIGRDFYVPSLTPVGGEDEDTQFDAHIRQSRFRFASDTTLSNGEHIKAVMEFDMQVVPGGDDRISNSHQPRIRHAFITYKNWLFGQTWTTFQDVSALPETLDFIGVTDGTIFARQAMVRYTNGAFQVALENPETTVSPYQGGGRIVADDNAVPDLVLRYNHKRDWGHVTVAALVRQLAYQNQQGSNDIDSTETSYGISIGAKLKLGDDDLRLMFNTGTGLGRYSGLNIVNGAVLDENNNLQAIDSTGFAIAYRHMWNEQWRSSFTYSAFSADNETDLTGLNTTESTWSTRANLLYSPSKELTFGAEYGFAKREVESGLEGDMNRLQFSAKYAF</sequence>
<protein>
    <recommendedName>
        <fullName evidence="4">Porin</fullName>
    </recommendedName>
</protein>
<reference evidence="2" key="1">
    <citation type="submission" date="2023-01" db="EMBL/GenBank/DDBJ databases">
        <title>Complete genome sequence of Planctobacterium marinum strain Dej080120_11.</title>
        <authorList>
            <person name="Ueki S."/>
            <person name="Maruyama F."/>
        </authorList>
    </citation>
    <scope>NUCLEOTIDE SEQUENCE</scope>
    <source>
        <strain evidence="2">Dej080120_11</strain>
    </source>
</reference>
<dbReference type="KEGG" id="pmaw:MACH26_06440"/>
<organism evidence="2 3">
    <name type="scientific">Planctobacterium marinum</name>
    <dbReference type="NCBI Taxonomy" id="1631968"/>
    <lineage>
        <taxon>Bacteria</taxon>
        <taxon>Pseudomonadati</taxon>
        <taxon>Pseudomonadota</taxon>
        <taxon>Gammaproteobacteria</taxon>
        <taxon>Alteromonadales</taxon>
        <taxon>Alteromonadaceae</taxon>
        <taxon>Planctobacterium</taxon>
    </lineage>
</organism>
<dbReference type="AlphaFoldDB" id="A0AA48HDR9"/>
<feature type="signal peptide" evidence="1">
    <location>
        <begin position="1"/>
        <end position="27"/>
    </location>
</feature>
<dbReference type="RefSeq" id="WP_338291084.1">
    <property type="nucleotide sequence ID" value="NZ_AP027272.1"/>
</dbReference>
<dbReference type="Gene3D" id="2.40.160.10">
    <property type="entry name" value="Porin"/>
    <property type="match status" value="1"/>
</dbReference>
<accession>A0AA48HDR9</accession>
<dbReference type="InterPro" id="IPR023614">
    <property type="entry name" value="Porin_dom_sf"/>
</dbReference>
<feature type="chain" id="PRO_5041363117" description="Porin" evidence="1">
    <location>
        <begin position="28"/>
        <end position="391"/>
    </location>
</feature>
<dbReference type="EMBL" id="AP027272">
    <property type="protein sequence ID" value="BDX05123.1"/>
    <property type="molecule type" value="Genomic_DNA"/>
</dbReference>
<proteinExistence type="predicted"/>
<gene>
    <name evidence="2" type="ORF">MACH26_06440</name>
</gene>
<evidence type="ECO:0000313" key="2">
    <source>
        <dbReference type="EMBL" id="BDX05123.1"/>
    </source>
</evidence>
<dbReference type="Pfam" id="PF19577">
    <property type="entry name" value="DcaP"/>
    <property type="match status" value="1"/>
</dbReference>
<name>A0AA48HDR9_9ALTE</name>
<keyword evidence="3" id="KW-1185">Reference proteome</keyword>
<dbReference type="InterPro" id="IPR045748">
    <property type="entry name" value="DcaP"/>
</dbReference>
<evidence type="ECO:0000313" key="3">
    <source>
        <dbReference type="Proteomes" id="UP001333710"/>
    </source>
</evidence>
<evidence type="ECO:0000256" key="1">
    <source>
        <dbReference type="SAM" id="SignalP"/>
    </source>
</evidence>
<dbReference type="SUPFAM" id="SSF56935">
    <property type="entry name" value="Porins"/>
    <property type="match status" value="1"/>
</dbReference>
<evidence type="ECO:0008006" key="4">
    <source>
        <dbReference type="Google" id="ProtNLM"/>
    </source>
</evidence>